<dbReference type="InterPro" id="IPR028081">
    <property type="entry name" value="Leu-bd"/>
</dbReference>
<dbReference type="PANTHER" id="PTHR30483:SF6">
    <property type="entry name" value="PERIPLASMIC BINDING PROTEIN OF ABC TRANSPORTER FOR NATURAL AMINO ACIDS"/>
    <property type="match status" value="1"/>
</dbReference>
<keyword evidence="2 3" id="KW-0732">Signal</keyword>
<dbReference type="AlphaFoldDB" id="A0AA94HQ79"/>
<comment type="similarity">
    <text evidence="1">Belongs to the leucine-binding protein family.</text>
</comment>
<dbReference type="CDD" id="cd06347">
    <property type="entry name" value="PBP1_ABC_LivK_ligand_binding-like"/>
    <property type="match status" value="1"/>
</dbReference>
<comment type="caution">
    <text evidence="5">The sequence shown here is derived from an EMBL/GenBank/DDBJ whole genome shotgun (WGS) entry which is preliminary data.</text>
</comment>
<dbReference type="Pfam" id="PF13458">
    <property type="entry name" value="Peripla_BP_6"/>
    <property type="match status" value="1"/>
</dbReference>
<dbReference type="PANTHER" id="PTHR30483">
    <property type="entry name" value="LEUCINE-SPECIFIC-BINDING PROTEIN"/>
    <property type="match status" value="1"/>
</dbReference>
<feature type="domain" description="Leucine-binding protein" evidence="4">
    <location>
        <begin position="42"/>
        <end position="394"/>
    </location>
</feature>
<evidence type="ECO:0000313" key="6">
    <source>
        <dbReference type="Proteomes" id="UP000182680"/>
    </source>
</evidence>
<dbReference type="InterPro" id="IPR028082">
    <property type="entry name" value="Peripla_BP_I"/>
</dbReference>
<evidence type="ECO:0000313" key="5">
    <source>
        <dbReference type="EMBL" id="SFW14061.1"/>
    </source>
</evidence>
<dbReference type="SUPFAM" id="SSF53822">
    <property type="entry name" value="Periplasmic binding protein-like I"/>
    <property type="match status" value="1"/>
</dbReference>
<name>A0AA94HQ79_DESDE</name>
<evidence type="ECO:0000256" key="2">
    <source>
        <dbReference type="ARBA" id="ARBA00022729"/>
    </source>
</evidence>
<reference evidence="6" key="1">
    <citation type="submission" date="2016-11" db="EMBL/GenBank/DDBJ databases">
        <authorList>
            <person name="Jaros S."/>
            <person name="Januszkiewicz K."/>
            <person name="Wedrychowicz H."/>
        </authorList>
    </citation>
    <scope>NUCLEOTIDE SEQUENCE [LARGE SCALE GENOMIC DNA]</scope>
    <source>
        <strain evidence="6">DSM 7057</strain>
    </source>
</reference>
<evidence type="ECO:0000256" key="3">
    <source>
        <dbReference type="SAM" id="SignalP"/>
    </source>
</evidence>
<dbReference type="EMBL" id="FPIW01000002">
    <property type="protein sequence ID" value="SFW14061.1"/>
    <property type="molecule type" value="Genomic_DNA"/>
</dbReference>
<evidence type="ECO:0000259" key="4">
    <source>
        <dbReference type="Pfam" id="PF13458"/>
    </source>
</evidence>
<proteinExistence type="inferred from homology"/>
<dbReference type="InterPro" id="IPR051010">
    <property type="entry name" value="BCAA_transport"/>
</dbReference>
<feature type="signal peptide" evidence="3">
    <location>
        <begin position="1"/>
        <end position="38"/>
    </location>
</feature>
<dbReference type="Gene3D" id="3.40.50.2300">
    <property type="match status" value="2"/>
</dbReference>
<gene>
    <name evidence="5" type="ORF">SAMN02910291_00177</name>
</gene>
<feature type="chain" id="PRO_5041659649" evidence="3">
    <location>
        <begin position="39"/>
        <end position="405"/>
    </location>
</feature>
<organism evidence="5 6">
    <name type="scientific">Desulfovibrio desulfuricans</name>
    <dbReference type="NCBI Taxonomy" id="876"/>
    <lineage>
        <taxon>Bacteria</taxon>
        <taxon>Pseudomonadati</taxon>
        <taxon>Thermodesulfobacteriota</taxon>
        <taxon>Desulfovibrionia</taxon>
        <taxon>Desulfovibrionales</taxon>
        <taxon>Desulfovibrionaceae</taxon>
        <taxon>Desulfovibrio</taxon>
    </lineage>
</organism>
<evidence type="ECO:0000256" key="1">
    <source>
        <dbReference type="ARBA" id="ARBA00010062"/>
    </source>
</evidence>
<accession>A0AA94HQ79</accession>
<dbReference type="Proteomes" id="UP000182680">
    <property type="component" value="Unassembled WGS sequence"/>
</dbReference>
<protein>
    <submittedName>
        <fullName evidence="5">Amino acid/amide ABC transporter substrate-binding protein, HAAT family</fullName>
    </submittedName>
</protein>
<sequence>MGQAPSILHVNHREAFMKLFKLVTACALSLFVGQAALAAEKPIKIGFPIPLTGEIPKVGEGSKFAAEMLKEEINAKGGLKVGDKYYPLEFIYEDNESKPESAVNVTLKLIARDKVHAIVGPQSSRQAVPAGGVANDEEVPLITPWSTNPDATNGRPWVFRGAFLDPFQAPVAVDFATKQFNAKKAAVLFEVSNDYSKGLADNFKEAFEKTHGKGSVVAMESHGPKDQDFSAQLTKIIAAKPDFIFVPENYSFAALIVPQARDLGYKGPFMGSDAWGSAELFNLCGKDCVGQYFSTHYTAEGATGKTREFIDKYKAKYGYVPDDVAALTWDSINIVLQAIQNAGKVDPDLKKQRKIIRDNMAAIENFDGITGSMKFDDNGDPIKCAVIVRVTDSGSFAFVESVCPK</sequence>